<reference evidence="2" key="1">
    <citation type="submission" date="2022-11" db="UniProtKB">
        <authorList>
            <consortium name="WormBaseParasite"/>
        </authorList>
    </citation>
    <scope>IDENTIFICATION</scope>
</reference>
<evidence type="ECO:0000313" key="1">
    <source>
        <dbReference type="Proteomes" id="UP000887579"/>
    </source>
</evidence>
<evidence type="ECO:0000313" key="2">
    <source>
        <dbReference type="WBParaSite" id="ES5_v2.g653.t1"/>
    </source>
</evidence>
<protein>
    <submittedName>
        <fullName evidence="2">SGNH domain-containing protein</fullName>
    </submittedName>
</protein>
<accession>A0AC34GPN7</accession>
<organism evidence="1 2">
    <name type="scientific">Panagrolaimus sp. ES5</name>
    <dbReference type="NCBI Taxonomy" id="591445"/>
    <lineage>
        <taxon>Eukaryota</taxon>
        <taxon>Metazoa</taxon>
        <taxon>Ecdysozoa</taxon>
        <taxon>Nematoda</taxon>
        <taxon>Chromadorea</taxon>
        <taxon>Rhabditida</taxon>
        <taxon>Tylenchina</taxon>
        <taxon>Panagrolaimomorpha</taxon>
        <taxon>Panagrolaimoidea</taxon>
        <taxon>Panagrolaimidae</taxon>
        <taxon>Panagrolaimus</taxon>
    </lineage>
</organism>
<dbReference type="WBParaSite" id="ES5_v2.g653.t1">
    <property type="protein sequence ID" value="ES5_v2.g653.t1"/>
    <property type="gene ID" value="ES5_v2.g653"/>
</dbReference>
<dbReference type="Proteomes" id="UP000887579">
    <property type="component" value="Unplaced"/>
</dbReference>
<sequence>MKFYLEDICKKDLIIEKYYPKRTLITADVDIYCSYQEEGNCENVDGSYDKFLEKVKPNVIIYTAKIDHVPRMRHFPSKNMSKDTGYKAVLKTLLHIQKFTDRLIIIQPSPVMPPKNGYQHPLTVAHLLFTHKNLDTFDIPIEYYRKLIYPGWMRFQEAAKQCFKCTLIETEKIFCNEKFCPVIDAKTKLARYCDYGHITPRDSLKLIPDLVHAIDQYTI</sequence>
<proteinExistence type="predicted"/>
<name>A0AC34GPN7_9BILA</name>